<accession>A0A1H6Y0I0</accession>
<dbReference type="OrthoDB" id="838275at2"/>
<protein>
    <recommendedName>
        <fullName evidence="3">UDP-glucuronosyltransferase</fullName>
    </recommendedName>
</protein>
<evidence type="ECO:0008006" key="3">
    <source>
        <dbReference type="Google" id="ProtNLM"/>
    </source>
</evidence>
<gene>
    <name evidence="1" type="ORF">SAMN05192553_103260</name>
</gene>
<dbReference type="Proteomes" id="UP000199403">
    <property type="component" value="Unassembled WGS sequence"/>
</dbReference>
<dbReference type="STRING" id="1416801.SAMN05192553_103260"/>
<proteinExistence type="predicted"/>
<dbReference type="RefSeq" id="WP_092173531.1">
    <property type="nucleotide sequence ID" value="NZ_FNZH01000003.1"/>
</dbReference>
<dbReference type="EMBL" id="FNZH01000003">
    <property type="protein sequence ID" value="SEJ32537.1"/>
    <property type="molecule type" value="Genomic_DNA"/>
</dbReference>
<keyword evidence="2" id="KW-1185">Reference proteome</keyword>
<sequence>MDFDYRPATYFNGTGASALLVKLTYPESQWGEEICIFATALDGELFFEIVDFYGNEYQSKPEVSKRPLNLQELILLIESLEVDPEAEIGNINQTLAGIPIAESELYPQLKDYFAQKRVHFGYR</sequence>
<evidence type="ECO:0000313" key="1">
    <source>
        <dbReference type="EMBL" id="SEJ32537.1"/>
    </source>
</evidence>
<reference evidence="2" key="1">
    <citation type="submission" date="2016-10" db="EMBL/GenBank/DDBJ databases">
        <authorList>
            <person name="Varghese N."/>
            <person name="Submissions S."/>
        </authorList>
    </citation>
    <scope>NUCLEOTIDE SEQUENCE [LARGE SCALE GENOMIC DNA]</scope>
    <source>
        <strain evidence="2">IBRC-M 10761</strain>
    </source>
</reference>
<organism evidence="1 2">
    <name type="scientific">Cyclobacterium xiamenense</name>
    <dbReference type="NCBI Taxonomy" id="1297121"/>
    <lineage>
        <taxon>Bacteria</taxon>
        <taxon>Pseudomonadati</taxon>
        <taxon>Bacteroidota</taxon>
        <taxon>Cytophagia</taxon>
        <taxon>Cytophagales</taxon>
        <taxon>Cyclobacteriaceae</taxon>
        <taxon>Cyclobacterium</taxon>
    </lineage>
</organism>
<dbReference type="AlphaFoldDB" id="A0A1H6Y0I0"/>
<evidence type="ECO:0000313" key="2">
    <source>
        <dbReference type="Proteomes" id="UP000199403"/>
    </source>
</evidence>
<name>A0A1H6Y0I0_9BACT</name>